<feature type="compositionally biased region" description="Basic residues" evidence="1">
    <location>
        <begin position="1026"/>
        <end position="1038"/>
    </location>
</feature>
<feature type="compositionally biased region" description="Pro residues" evidence="1">
    <location>
        <begin position="732"/>
        <end position="742"/>
    </location>
</feature>
<feature type="compositionally biased region" description="Basic and acidic residues" evidence="1">
    <location>
        <begin position="1081"/>
        <end position="1092"/>
    </location>
</feature>
<dbReference type="AlphaFoldDB" id="A0ABD1D0W4"/>
<dbReference type="Proteomes" id="UP001562425">
    <property type="component" value="Unassembled WGS sequence"/>
</dbReference>
<feature type="compositionally biased region" description="Basic and acidic residues" evidence="1">
    <location>
        <begin position="491"/>
        <end position="506"/>
    </location>
</feature>
<evidence type="ECO:0000256" key="1">
    <source>
        <dbReference type="SAM" id="MobiDB-lite"/>
    </source>
</evidence>
<feature type="region of interest" description="Disordered" evidence="1">
    <location>
        <begin position="387"/>
        <end position="522"/>
    </location>
</feature>
<feature type="compositionally biased region" description="Acidic residues" evidence="1">
    <location>
        <begin position="391"/>
        <end position="403"/>
    </location>
</feature>
<feature type="region of interest" description="Disordered" evidence="1">
    <location>
        <begin position="171"/>
        <end position="258"/>
    </location>
</feature>
<protein>
    <submittedName>
        <fullName evidence="2">Uncharacterized protein</fullName>
    </submittedName>
</protein>
<evidence type="ECO:0000313" key="3">
    <source>
        <dbReference type="Proteomes" id="UP001562425"/>
    </source>
</evidence>
<comment type="caution">
    <text evidence="2">The sequence shown here is derived from an EMBL/GenBank/DDBJ whole genome shotgun (WGS) entry which is preliminary data.</text>
</comment>
<feature type="region of interest" description="Disordered" evidence="1">
    <location>
        <begin position="1020"/>
        <end position="1092"/>
    </location>
</feature>
<reference evidence="2 3" key="1">
    <citation type="submission" date="2024-05" db="EMBL/GenBank/DDBJ databases">
        <title>Culex pipiens pipiens assembly and annotation.</title>
        <authorList>
            <person name="Alout H."/>
            <person name="Durand T."/>
        </authorList>
    </citation>
    <scope>NUCLEOTIDE SEQUENCE [LARGE SCALE GENOMIC DNA]</scope>
    <source>
        <strain evidence="2">HA-2024</strain>
        <tissue evidence="2">Whole body</tissue>
    </source>
</reference>
<feature type="compositionally biased region" description="Basic and acidic residues" evidence="1">
    <location>
        <begin position="578"/>
        <end position="591"/>
    </location>
</feature>
<sequence>MNVKNKTCLFCLKQRQILVDDSCTAKAIQKIYSITLPTDECRICIECHFNVGRIREFKQSIDRCSDFDVDSCFVCKSENTVSGEPGVDRVVDYLLKQCTTIDIGNTDTVRACTTCLYLLEISIKYEKLARNYANGQRFCKHFATIRDCNVALGKIDLDSLGDICATFEGNRGRGKKGKKRGRGSWGGREENASKRSKKEDGSVMPVMLTKLTPTMTPASRPGKKSLSPDASSSKKGGKGKPNSKIFIKLPGPRKQHWKKNRANRITYEAPHSPSIAIPSDPSMNELNRIFNVELRPLSVRIEHVDLSSYLNRTISHDKTSRHPRKPKKEEFIGLDEEDVVELQQNNTSICSVGKRKSILVTDRIESPNSAKKKVKFSDSPSIKYVEKVNFSDDDDDDSEDADYEGSKPVKKKSPKAQNGGATPENGKPRRGRPKKVKDVTAEEEKKDEDGLPTKEGSTDSSEKKDDVTDTCPTNAEVVQNDEKDDEPSTSDGEKSEEQPEKDKEEAVLENGSANEAEKLDLSETLQSVEAAISSLDADICEAVPEDAPMDTTEEQAPPMAIDEAPKEDEIQPAETDDAEMKATPEPEKSPEDVEMAESRTSPEVALEDVDMNEESPTEVVTNHTEPHSEPEIAREDIPQEAATTEFEASDKEDEIEQVKQCLNNILGEQISDSEPSQTGEQSNQEKEKVESVPNEKHEPPEVETEPKAEQPQELTAKADPETEPESSQVGKSPPPPPPPPPETPERKDQTFSSLDDVDDISDDDGILDQLDQDGEEDGRHNRKRSPDLPPLGEDIGRNCKAKRKPKANKALGTDHQGHANPGKLPHRLPTAYAPAPAPEDVVKFNLERCNLALLHQQNSGKFFIVLFEKKKKLLSEVFHQKPPSKACEAEPPQKKLKRYHRNPLNLLTRCRKDKKKNIYWPRRMETKTFLHFGLTVLRDDEEFAGVLLVEEGEVAALEVELDYVLGSWSWSISGRKTVRPRGAGCSRFYGSCRAACADNQQNEGEVSPNGAASMETDAAWTEAKGKGKKGKGKRGRPRKPIESDASESDAIGGKQFIVPAQGDDLLAALALPKPTGPRTRSASERRSPHDNK</sequence>
<evidence type="ECO:0000313" key="2">
    <source>
        <dbReference type="EMBL" id="KAL1386049.1"/>
    </source>
</evidence>
<feature type="compositionally biased region" description="Basic and acidic residues" evidence="1">
    <location>
        <begin position="187"/>
        <end position="201"/>
    </location>
</feature>
<feature type="compositionally biased region" description="Acidic residues" evidence="1">
    <location>
        <begin position="543"/>
        <end position="553"/>
    </location>
</feature>
<organism evidence="2 3">
    <name type="scientific">Culex pipiens pipiens</name>
    <name type="common">Northern house mosquito</name>
    <dbReference type="NCBI Taxonomy" id="38569"/>
    <lineage>
        <taxon>Eukaryota</taxon>
        <taxon>Metazoa</taxon>
        <taxon>Ecdysozoa</taxon>
        <taxon>Arthropoda</taxon>
        <taxon>Hexapoda</taxon>
        <taxon>Insecta</taxon>
        <taxon>Pterygota</taxon>
        <taxon>Neoptera</taxon>
        <taxon>Endopterygota</taxon>
        <taxon>Diptera</taxon>
        <taxon>Nematocera</taxon>
        <taxon>Culicoidea</taxon>
        <taxon>Culicidae</taxon>
        <taxon>Culicinae</taxon>
        <taxon>Culicini</taxon>
        <taxon>Culex</taxon>
        <taxon>Culex</taxon>
    </lineage>
</organism>
<feature type="compositionally biased region" description="Polar residues" evidence="1">
    <location>
        <begin position="670"/>
        <end position="682"/>
    </location>
</feature>
<feature type="compositionally biased region" description="Basic and acidic residues" evidence="1">
    <location>
        <begin position="683"/>
        <end position="720"/>
    </location>
</feature>
<gene>
    <name evidence="2" type="ORF">pipiens_012897</name>
</gene>
<feature type="compositionally biased region" description="Acidic residues" evidence="1">
    <location>
        <begin position="605"/>
        <end position="616"/>
    </location>
</feature>
<feature type="region of interest" description="Disordered" evidence="1">
    <location>
        <begin position="537"/>
        <end position="825"/>
    </location>
</feature>
<feature type="compositionally biased region" description="Basic and acidic residues" evidence="1">
    <location>
        <begin position="436"/>
        <end position="467"/>
    </location>
</feature>
<accession>A0ABD1D0W4</accession>
<feature type="compositionally biased region" description="Acidic residues" evidence="1">
    <location>
        <begin position="755"/>
        <end position="776"/>
    </location>
</feature>
<feature type="compositionally biased region" description="Basic residues" evidence="1">
    <location>
        <begin position="172"/>
        <end position="182"/>
    </location>
</feature>
<proteinExistence type="predicted"/>
<dbReference type="EMBL" id="JBEHCU010008257">
    <property type="protein sequence ID" value="KAL1386049.1"/>
    <property type="molecule type" value="Genomic_DNA"/>
</dbReference>
<name>A0ABD1D0W4_CULPP</name>
<keyword evidence="3" id="KW-1185">Reference proteome</keyword>
<feature type="compositionally biased region" description="Basic and acidic residues" evidence="1">
    <location>
        <begin position="624"/>
        <end position="637"/>
    </location>
</feature>